<evidence type="ECO:0000256" key="7">
    <source>
        <dbReference type="PIRSR" id="PIRSR600823-1"/>
    </source>
</evidence>
<evidence type="ECO:0000313" key="16">
    <source>
        <dbReference type="Proteomes" id="UP000886520"/>
    </source>
</evidence>
<feature type="disulfide bond" evidence="11">
    <location>
        <begin position="32"/>
        <end position="107"/>
    </location>
</feature>
<comment type="similarity">
    <text evidence="12">Belongs to the peroxidase family. Classical plant (class III) peroxidase subfamily.</text>
</comment>
<feature type="disulfide bond" evidence="11">
    <location>
        <begin position="63"/>
        <end position="68"/>
    </location>
</feature>
<keyword evidence="16" id="KW-1185">Reference proteome</keyword>
<evidence type="ECO:0000256" key="12">
    <source>
        <dbReference type="RuleBase" id="RU362060"/>
    </source>
</evidence>
<dbReference type="GO" id="GO:0005576">
    <property type="term" value="C:extracellular region"/>
    <property type="evidence" value="ECO:0007669"/>
    <property type="project" value="UniProtKB-SubCell"/>
</dbReference>
<feature type="active site" description="Proton acceptor" evidence="7">
    <location>
        <position position="61"/>
    </location>
</feature>
<dbReference type="Gene3D" id="1.10.420.10">
    <property type="entry name" value="Peroxidase, domain 2"/>
    <property type="match status" value="1"/>
</dbReference>
<dbReference type="PANTHER" id="PTHR31388:SF5">
    <property type="entry name" value="PEROXIDASE"/>
    <property type="match status" value="1"/>
</dbReference>
<dbReference type="PROSITE" id="PS00436">
    <property type="entry name" value="PEROXIDASE_2"/>
    <property type="match status" value="1"/>
</dbReference>
<dbReference type="InterPro" id="IPR010255">
    <property type="entry name" value="Haem_peroxidase_sf"/>
</dbReference>
<feature type="binding site" evidence="9">
    <location>
        <position position="243"/>
    </location>
    <ligand>
        <name>Ca(2+)</name>
        <dbReference type="ChEBI" id="CHEBI:29108"/>
        <label>2</label>
    </ligand>
</feature>
<dbReference type="OrthoDB" id="2113341at2759"/>
<name>A0A9D4U1S9_ADICA</name>
<feature type="binding site" evidence="9">
    <location>
        <position position="246"/>
    </location>
    <ligand>
        <name>Ca(2+)</name>
        <dbReference type="ChEBI" id="CHEBI:29108"/>
        <label>2</label>
    </ligand>
</feature>
<feature type="binding site" evidence="9">
    <location>
        <position position="191"/>
    </location>
    <ligand>
        <name>Ca(2+)</name>
        <dbReference type="ChEBI" id="CHEBI:29108"/>
        <label>2</label>
    </ligand>
</feature>
<evidence type="ECO:0000256" key="3">
    <source>
        <dbReference type="ARBA" id="ARBA00022617"/>
    </source>
</evidence>
<evidence type="ECO:0000313" key="15">
    <source>
        <dbReference type="EMBL" id="KAI5059340.1"/>
    </source>
</evidence>
<dbReference type="GO" id="GO:0042744">
    <property type="term" value="P:hydrogen peroxide catabolic process"/>
    <property type="evidence" value="ECO:0007669"/>
    <property type="project" value="UniProtKB-KW"/>
</dbReference>
<dbReference type="SUPFAM" id="SSF48113">
    <property type="entry name" value="Heme-dependent peroxidases"/>
    <property type="match status" value="1"/>
</dbReference>
<dbReference type="InterPro" id="IPR000823">
    <property type="entry name" value="Peroxidase_pln"/>
</dbReference>
<dbReference type="GO" id="GO:0006979">
    <property type="term" value="P:response to oxidative stress"/>
    <property type="evidence" value="ECO:0007669"/>
    <property type="project" value="UniProtKB-UniRule"/>
</dbReference>
<feature type="binding site" evidence="8">
    <location>
        <position position="158"/>
    </location>
    <ligand>
        <name>substrate</name>
    </ligand>
</feature>
<keyword evidence="3 12" id="KW-0349">Heme</keyword>
<evidence type="ECO:0000256" key="11">
    <source>
        <dbReference type="PIRSR" id="PIRSR600823-5"/>
    </source>
</evidence>
<evidence type="ECO:0000256" key="4">
    <source>
        <dbReference type="ARBA" id="ARBA00022723"/>
    </source>
</evidence>
<keyword evidence="11" id="KW-1015">Disulfide bond</keyword>
<feature type="binding site" evidence="9">
    <location>
        <position position="62"/>
    </location>
    <ligand>
        <name>Ca(2+)</name>
        <dbReference type="ChEBI" id="CHEBI:29108"/>
        <label>1</label>
    </ligand>
</feature>
<dbReference type="PANTHER" id="PTHR31388">
    <property type="entry name" value="PEROXIDASE 72-RELATED"/>
    <property type="match status" value="1"/>
</dbReference>
<dbReference type="Pfam" id="PF00141">
    <property type="entry name" value="peroxidase"/>
    <property type="match status" value="1"/>
</dbReference>
<protein>
    <recommendedName>
        <fullName evidence="12">Peroxidase</fullName>
        <ecNumber evidence="12">1.11.1.7</ecNumber>
    </recommendedName>
</protein>
<keyword evidence="9 12" id="KW-0106">Calcium</keyword>
<keyword evidence="5 12" id="KW-0560">Oxidoreductase</keyword>
<dbReference type="InterPro" id="IPR002016">
    <property type="entry name" value="Haem_peroxidase"/>
</dbReference>
<comment type="catalytic activity">
    <reaction evidence="1 12">
        <text>2 a phenolic donor + H2O2 = 2 a phenolic radical donor + 2 H2O</text>
        <dbReference type="Rhea" id="RHEA:56136"/>
        <dbReference type="ChEBI" id="CHEBI:15377"/>
        <dbReference type="ChEBI" id="CHEBI:16240"/>
        <dbReference type="ChEBI" id="CHEBI:139520"/>
        <dbReference type="ChEBI" id="CHEBI:139521"/>
        <dbReference type="EC" id="1.11.1.7"/>
    </reaction>
</comment>
<evidence type="ECO:0000256" key="2">
    <source>
        <dbReference type="ARBA" id="ARBA00022559"/>
    </source>
</evidence>
<dbReference type="GO" id="GO:0140825">
    <property type="term" value="F:lactoperoxidase activity"/>
    <property type="evidence" value="ECO:0007669"/>
    <property type="project" value="UniProtKB-EC"/>
</dbReference>
<keyword evidence="6 9" id="KW-0408">Iron</keyword>
<feature type="binding site" evidence="9">
    <location>
        <position position="65"/>
    </location>
    <ligand>
        <name>Ca(2+)</name>
        <dbReference type="ChEBI" id="CHEBI:29108"/>
        <label>1</label>
    </ligand>
</feature>
<reference evidence="15" key="1">
    <citation type="submission" date="2021-01" db="EMBL/GenBank/DDBJ databases">
        <title>Adiantum capillus-veneris genome.</title>
        <authorList>
            <person name="Fang Y."/>
            <person name="Liao Q."/>
        </authorList>
    </citation>
    <scope>NUCLEOTIDE SEQUENCE</scope>
    <source>
        <strain evidence="15">H3</strain>
        <tissue evidence="15">Leaf</tissue>
    </source>
</reference>
<keyword evidence="2 12" id="KW-0575">Peroxidase</keyword>
<feature type="binding site" evidence="9">
    <location>
        <position position="71"/>
    </location>
    <ligand>
        <name>Ca(2+)</name>
        <dbReference type="ChEBI" id="CHEBI:29108"/>
        <label>1</label>
    </ligand>
</feature>
<dbReference type="GO" id="GO:0046872">
    <property type="term" value="F:metal ion binding"/>
    <property type="evidence" value="ECO:0007669"/>
    <property type="project" value="UniProtKB-UniRule"/>
</dbReference>
<keyword evidence="12" id="KW-0964">Secreted</keyword>
<feature type="binding site" evidence="9">
    <location>
        <position position="67"/>
    </location>
    <ligand>
        <name>Ca(2+)</name>
        <dbReference type="ChEBI" id="CHEBI:29108"/>
        <label>1</label>
    </ligand>
</feature>
<dbReference type="GO" id="GO:0020037">
    <property type="term" value="F:heme binding"/>
    <property type="evidence" value="ECO:0007669"/>
    <property type="project" value="UniProtKB-UniRule"/>
</dbReference>
<dbReference type="PRINTS" id="PR00458">
    <property type="entry name" value="PEROXIDASE"/>
</dbReference>
<gene>
    <name evidence="15" type="ORF">GOP47_0025659</name>
</gene>
<evidence type="ECO:0000256" key="1">
    <source>
        <dbReference type="ARBA" id="ARBA00000189"/>
    </source>
</evidence>
<organism evidence="15 16">
    <name type="scientific">Adiantum capillus-veneris</name>
    <name type="common">Maidenhair fern</name>
    <dbReference type="NCBI Taxonomy" id="13818"/>
    <lineage>
        <taxon>Eukaryota</taxon>
        <taxon>Viridiplantae</taxon>
        <taxon>Streptophyta</taxon>
        <taxon>Embryophyta</taxon>
        <taxon>Tracheophyta</taxon>
        <taxon>Polypodiopsida</taxon>
        <taxon>Polypodiidae</taxon>
        <taxon>Polypodiales</taxon>
        <taxon>Pteridineae</taxon>
        <taxon>Pteridaceae</taxon>
        <taxon>Vittarioideae</taxon>
        <taxon>Adiantum</taxon>
    </lineage>
</organism>
<evidence type="ECO:0000256" key="6">
    <source>
        <dbReference type="ARBA" id="ARBA00023004"/>
    </source>
</evidence>
<keyword evidence="4 9" id="KW-0479">Metal-binding</keyword>
<feature type="binding site" description="axial binding residue" evidence="9">
    <location>
        <position position="190"/>
    </location>
    <ligand>
        <name>heme b</name>
        <dbReference type="ChEBI" id="CHEBI:60344"/>
    </ligand>
    <ligandPart>
        <name>Fe</name>
        <dbReference type="ChEBI" id="CHEBI:18248"/>
    </ligandPart>
</feature>
<accession>A0A9D4U1S9</accession>
<comment type="subcellular location">
    <subcellularLocation>
        <location evidence="12">Secreted</location>
    </subcellularLocation>
</comment>
<dbReference type="Proteomes" id="UP000886520">
    <property type="component" value="Chromosome 25"/>
</dbReference>
<feature type="disulfide bond" evidence="11">
    <location>
        <begin position="113"/>
        <end position="322"/>
    </location>
</feature>
<evidence type="ECO:0000256" key="5">
    <source>
        <dbReference type="ARBA" id="ARBA00023002"/>
    </source>
</evidence>
<comment type="caution">
    <text evidence="15">The sequence shown here is derived from an EMBL/GenBank/DDBJ whole genome shotgun (WGS) entry which is preliminary data.</text>
</comment>
<dbReference type="PRINTS" id="PR00461">
    <property type="entry name" value="PLPEROXIDASE"/>
</dbReference>
<dbReference type="AlphaFoldDB" id="A0A9D4U1S9"/>
<feature type="disulfide bond" evidence="11">
    <location>
        <begin position="197"/>
        <end position="226"/>
    </location>
</feature>
<evidence type="ECO:0000256" key="10">
    <source>
        <dbReference type="PIRSR" id="PIRSR600823-4"/>
    </source>
</evidence>
<evidence type="ECO:0000259" key="14">
    <source>
        <dbReference type="PROSITE" id="PS50873"/>
    </source>
</evidence>
<proteinExistence type="inferred from homology"/>
<evidence type="ECO:0000256" key="13">
    <source>
        <dbReference type="SAM" id="MobiDB-lite"/>
    </source>
</evidence>
<feature type="binding site" evidence="9">
    <location>
        <position position="251"/>
    </location>
    <ligand>
        <name>Ca(2+)</name>
        <dbReference type="ChEBI" id="CHEBI:29108"/>
        <label>2</label>
    </ligand>
</feature>
<comment type="cofactor">
    <cofactor evidence="9 12">
        <name>heme b</name>
        <dbReference type="ChEBI" id="CHEBI:60344"/>
    </cofactor>
    <text evidence="9 12">Binds 1 heme b (iron(II)-protoporphyrin IX) group per subunit.</text>
</comment>
<feature type="site" description="Transition state stabilizer" evidence="10">
    <location>
        <position position="57"/>
    </location>
</feature>
<dbReference type="Gene3D" id="1.10.520.10">
    <property type="match status" value="1"/>
</dbReference>
<keyword evidence="12" id="KW-0376">Hydrogen peroxide</keyword>
<dbReference type="PROSITE" id="PS50873">
    <property type="entry name" value="PEROXIDASE_4"/>
    <property type="match status" value="1"/>
</dbReference>
<dbReference type="InterPro" id="IPR019794">
    <property type="entry name" value="Peroxidases_AS"/>
</dbReference>
<dbReference type="EC" id="1.11.1.7" evidence="12"/>
<sequence length="330" mass="36532">MRARARPHTQARIAAQESNGDYPVADESHRTCIEAVLTRHVYEAVQEETRMGASLLRLHFHDCFVHGCDASILLDEENGEKFSPGNKDSVRGYELVDIMKESITSQCRVQISCADILALAARAGVQAVSPPHRMPIWNVTIGRYDSKYSYANLTGALPGTDEPMDKLMQKFADQSITDVKEFIALIGGGHTIGLNHCGFAKRRLYGNDTTNLYSDPEYITFLEHMCPETQSVQHDAEVSIALDNKTMNIFDNGFFASLHKGRVGIKSDQLLGDPNNPSEIRAAVELFTDNEDAFLEAFSAGMETMGNNGILGSDEGEIRAECRHPNGNYR</sequence>
<evidence type="ECO:0000256" key="9">
    <source>
        <dbReference type="PIRSR" id="PIRSR600823-3"/>
    </source>
</evidence>
<feature type="binding site" evidence="9">
    <location>
        <position position="80"/>
    </location>
    <ligand>
        <name>Ca(2+)</name>
        <dbReference type="ChEBI" id="CHEBI:29108"/>
        <label>1</label>
    </ligand>
</feature>
<dbReference type="EMBL" id="JABFUD020000025">
    <property type="protein sequence ID" value="KAI5059340.1"/>
    <property type="molecule type" value="Genomic_DNA"/>
</dbReference>
<feature type="binding site" evidence="9">
    <location>
        <position position="69"/>
    </location>
    <ligand>
        <name>Ca(2+)</name>
        <dbReference type="ChEBI" id="CHEBI:29108"/>
        <label>1</label>
    </ligand>
</feature>
<evidence type="ECO:0000256" key="8">
    <source>
        <dbReference type="PIRSR" id="PIRSR600823-2"/>
    </source>
</evidence>
<feature type="region of interest" description="Disordered" evidence="13">
    <location>
        <begin position="1"/>
        <end position="23"/>
    </location>
</feature>
<comment type="function">
    <text evidence="12">Removal of H(2)O(2), oxidation of toxic reductants, biosynthesis and degradation of lignin, suberization, auxin catabolism, response to environmental stresses such as wounding, pathogen attack and oxidative stress.</text>
</comment>
<comment type="cofactor">
    <cofactor evidence="9 12">
        <name>Ca(2+)</name>
        <dbReference type="ChEBI" id="CHEBI:29108"/>
    </cofactor>
    <text evidence="9 12">Binds 2 calcium ions per subunit.</text>
</comment>
<feature type="domain" description="Plant heme peroxidase family profile" evidence="14">
    <location>
        <begin position="33"/>
        <end position="326"/>
    </location>
</feature>